<proteinExistence type="predicted"/>
<dbReference type="PANTHER" id="PTHR47326:SF1">
    <property type="entry name" value="HTH PSQ-TYPE DOMAIN-CONTAINING PROTEIN"/>
    <property type="match status" value="1"/>
</dbReference>
<name>A0A820E9D0_9BILA</name>
<organism evidence="1 2">
    <name type="scientific">Rotaria sordida</name>
    <dbReference type="NCBI Taxonomy" id="392033"/>
    <lineage>
        <taxon>Eukaryota</taxon>
        <taxon>Metazoa</taxon>
        <taxon>Spiralia</taxon>
        <taxon>Gnathifera</taxon>
        <taxon>Rotifera</taxon>
        <taxon>Eurotatoria</taxon>
        <taxon>Bdelloidea</taxon>
        <taxon>Philodinida</taxon>
        <taxon>Philodinidae</taxon>
        <taxon>Rotaria</taxon>
    </lineage>
</organism>
<evidence type="ECO:0000313" key="1">
    <source>
        <dbReference type="EMBL" id="CAF4243363.1"/>
    </source>
</evidence>
<accession>A0A820E9D0</accession>
<dbReference type="SUPFAM" id="SSF46689">
    <property type="entry name" value="Homeodomain-like"/>
    <property type="match status" value="1"/>
</dbReference>
<dbReference type="AlphaFoldDB" id="A0A820E9D0"/>
<gene>
    <name evidence="1" type="ORF">JBS370_LOCUS38406</name>
</gene>
<dbReference type="InterPro" id="IPR036397">
    <property type="entry name" value="RNaseH_sf"/>
</dbReference>
<evidence type="ECO:0008006" key="3">
    <source>
        <dbReference type="Google" id="ProtNLM"/>
    </source>
</evidence>
<dbReference type="Gene3D" id="3.30.420.10">
    <property type="entry name" value="Ribonuclease H-like superfamily/Ribonuclease H"/>
    <property type="match status" value="1"/>
</dbReference>
<dbReference type="PANTHER" id="PTHR47326">
    <property type="entry name" value="TRANSPOSABLE ELEMENT TC3 TRANSPOSASE-LIKE PROTEIN"/>
    <property type="match status" value="1"/>
</dbReference>
<sequence>MKKDERETLRLRVVNFYHDAASGDLKTTWNFFKREGCCYSTIYRIIQRYLQFKTTKDLPRSGRPRKLSDKQMKTMARNLNNKSGISHRVLSIHYNVHYRTIGRNLKQRTNIRPRKRIKAPKYVKEQGKRAQKNCGYLYRRIPKNCLIIMDDEKYFSLSGVDIPGNSLYYTSDPSTAPANIKYKQYQKFEPKVLVWLAISAKGCSKPYIHKSKNAVTGDVYLKQCIQRRLIPFIDQYHPQQEFIFWPDLAKAHYTPQVLHTLQEKNIPFVPREKNPPNIPQVRPVEDLWGILKQKVYAQNYEAKSLDQLARRIREKIKELDKRMIQDMMFDIRSKLRKMWREGVFTTCH</sequence>
<dbReference type="InterPro" id="IPR009057">
    <property type="entry name" value="Homeodomain-like_sf"/>
</dbReference>
<evidence type="ECO:0000313" key="2">
    <source>
        <dbReference type="Proteomes" id="UP000663836"/>
    </source>
</evidence>
<protein>
    <recommendedName>
        <fullName evidence="3">Transposase</fullName>
    </recommendedName>
</protein>
<dbReference type="Proteomes" id="UP000663836">
    <property type="component" value="Unassembled WGS sequence"/>
</dbReference>
<dbReference type="EMBL" id="CAJOBD010020887">
    <property type="protein sequence ID" value="CAF4243363.1"/>
    <property type="molecule type" value="Genomic_DNA"/>
</dbReference>
<comment type="caution">
    <text evidence="1">The sequence shown here is derived from an EMBL/GenBank/DDBJ whole genome shotgun (WGS) entry which is preliminary data.</text>
</comment>
<reference evidence="1" key="1">
    <citation type="submission" date="2021-02" db="EMBL/GenBank/DDBJ databases">
        <authorList>
            <person name="Nowell W R."/>
        </authorList>
    </citation>
    <scope>NUCLEOTIDE SEQUENCE</scope>
</reference>
<dbReference type="GO" id="GO:0003676">
    <property type="term" value="F:nucleic acid binding"/>
    <property type="evidence" value="ECO:0007669"/>
    <property type="project" value="InterPro"/>
</dbReference>